<dbReference type="InterPro" id="IPR000120">
    <property type="entry name" value="Amidase"/>
</dbReference>
<gene>
    <name evidence="2" type="ORF">DV701_12970</name>
</gene>
<dbReference type="EMBL" id="CP031229">
    <property type="protein sequence ID" value="AXH98109.1"/>
    <property type="molecule type" value="Genomic_DNA"/>
</dbReference>
<keyword evidence="2" id="KW-0378">Hydrolase</keyword>
<dbReference type="AlphaFoldDB" id="A0A345NSV1"/>
<dbReference type="OrthoDB" id="182039at2"/>
<evidence type="ECO:0000313" key="2">
    <source>
        <dbReference type="EMBL" id="AXH98109.1"/>
    </source>
</evidence>
<dbReference type="GO" id="GO:0004040">
    <property type="term" value="F:amidase activity"/>
    <property type="evidence" value="ECO:0007669"/>
    <property type="project" value="UniProtKB-EC"/>
</dbReference>
<accession>A0A345NSV1</accession>
<dbReference type="KEGG" id="orn:DV701_12970"/>
<dbReference type="NCBIfam" id="NF005450">
    <property type="entry name" value="PRK07042.1"/>
    <property type="match status" value="1"/>
</dbReference>
<reference evidence="2 3" key="1">
    <citation type="submission" date="2018-07" db="EMBL/GenBank/DDBJ databases">
        <title>Complete genome sequencing of Ornithinimicrobium sp. AMA3305.</title>
        <authorList>
            <person name="Bae J.-W."/>
        </authorList>
    </citation>
    <scope>NUCLEOTIDE SEQUENCE [LARGE SCALE GENOMIC DNA]</scope>
    <source>
        <strain evidence="2 3">AMA3305</strain>
    </source>
</reference>
<evidence type="ECO:0000259" key="1">
    <source>
        <dbReference type="Pfam" id="PF01425"/>
    </source>
</evidence>
<dbReference type="Proteomes" id="UP000253790">
    <property type="component" value="Chromosome"/>
</dbReference>
<dbReference type="Pfam" id="PF01425">
    <property type="entry name" value="Amidase"/>
    <property type="match status" value="1"/>
</dbReference>
<dbReference type="PANTHER" id="PTHR11895">
    <property type="entry name" value="TRANSAMIDASE"/>
    <property type="match status" value="1"/>
</dbReference>
<dbReference type="PROSITE" id="PS00571">
    <property type="entry name" value="AMIDASES"/>
    <property type="match status" value="1"/>
</dbReference>
<dbReference type="InterPro" id="IPR020556">
    <property type="entry name" value="Amidase_CS"/>
</dbReference>
<evidence type="ECO:0000313" key="3">
    <source>
        <dbReference type="Proteomes" id="UP000253790"/>
    </source>
</evidence>
<feature type="domain" description="Amidase" evidence="1">
    <location>
        <begin position="26"/>
        <end position="442"/>
    </location>
</feature>
<dbReference type="InterPro" id="IPR023631">
    <property type="entry name" value="Amidase_dom"/>
</dbReference>
<keyword evidence="3" id="KW-1185">Reference proteome</keyword>
<organism evidence="2 3">
    <name type="scientific">Ornithinimicrobium avium</name>
    <dbReference type="NCBI Taxonomy" id="2283195"/>
    <lineage>
        <taxon>Bacteria</taxon>
        <taxon>Bacillati</taxon>
        <taxon>Actinomycetota</taxon>
        <taxon>Actinomycetes</taxon>
        <taxon>Micrococcales</taxon>
        <taxon>Ornithinimicrobiaceae</taxon>
        <taxon>Ornithinimicrobium</taxon>
    </lineage>
</organism>
<dbReference type="InterPro" id="IPR036928">
    <property type="entry name" value="AS_sf"/>
</dbReference>
<name>A0A345NSV1_9MICO</name>
<dbReference type="SUPFAM" id="SSF75304">
    <property type="entry name" value="Amidase signature (AS) enzymes"/>
    <property type="match status" value="1"/>
</dbReference>
<dbReference type="EC" id="3.5.1.4" evidence="2"/>
<dbReference type="PANTHER" id="PTHR11895:SF173">
    <property type="entry name" value="GLUTAMYL-TRNA AMIDOTRANSFERASE SUBUNIT A"/>
    <property type="match status" value="1"/>
</dbReference>
<protein>
    <submittedName>
        <fullName evidence="2">Amidase</fullName>
        <ecNumber evidence="2">3.5.1.4</ecNumber>
    </submittedName>
</protein>
<sequence>MPTGPLAAELVRGFADGSLSPVDVATDALERMERGEPRINAMWVRDDPEEVLARAAASARRWREDRPLGRLDGVPVTLKENLARAGVPMPSGTAGVDPVVPDTDSPVARRVQEAGLVVLGSTVMPDWGMLSSGISSLHGTTRSPLDPAWTTGGSSSGAGASVAAGYAPLAVGTDIGGSIRLPGTWLGLATLKPSAGRVPLHAPYLGRAAGPMARTARDCALLMSVLAGPDPVDWTSLPAEPTDWTHLGTDVRRLRVGVWTTAGYGVEPDPEVVAATRSVADALADAGADVVEVAPWLTQDVLDGIDLFWRARSWADFVRLTPERQERVLPYIAEWVRGGSAASGTDIVDAYHAFGLLQARTVAAWAAAGDPDLLVSPVAPCAAFPAEQPMPYPDGRGLWHINFTVPWNMTGQPAGTVPAGATADGRPLGVQLVGRPFDDLGVLRVMDWWERPGC</sequence>
<proteinExistence type="predicted"/>
<dbReference type="Gene3D" id="3.90.1300.10">
    <property type="entry name" value="Amidase signature (AS) domain"/>
    <property type="match status" value="1"/>
</dbReference>